<protein>
    <recommendedName>
        <fullName evidence="3">Rhodanese-related sulfurtransferase</fullName>
    </recommendedName>
</protein>
<evidence type="ECO:0000313" key="1">
    <source>
        <dbReference type="EMBL" id="TCL48405.1"/>
    </source>
</evidence>
<proteinExistence type="predicted"/>
<organism evidence="1 2">
    <name type="scientific">Thermolongibacillus altinsuensis</name>
    <dbReference type="NCBI Taxonomy" id="575256"/>
    <lineage>
        <taxon>Bacteria</taxon>
        <taxon>Bacillati</taxon>
        <taxon>Bacillota</taxon>
        <taxon>Bacilli</taxon>
        <taxon>Bacillales</taxon>
        <taxon>Anoxybacillaceae</taxon>
        <taxon>Thermolongibacillus</taxon>
    </lineage>
</organism>
<dbReference type="EMBL" id="SLUL01000009">
    <property type="protein sequence ID" value="TCL48405.1"/>
    <property type="molecule type" value="Genomic_DNA"/>
</dbReference>
<dbReference type="Gene3D" id="3.40.250.10">
    <property type="entry name" value="Rhodanese-like domain"/>
    <property type="match status" value="1"/>
</dbReference>
<sequence>MVYAIAFLLLLYSLYKRYVPVCHVKSFSFDELKTMDPKEAVFLDVRDYTETPIIPDAIRLPLAYFKRNRHILSNKPIVVIASNALEKNVAIRLLKRCRFHVEGYYIEKSEQVHEWKLLKCH</sequence>
<evidence type="ECO:0000313" key="2">
    <source>
        <dbReference type="Proteomes" id="UP000295658"/>
    </source>
</evidence>
<dbReference type="InterPro" id="IPR036873">
    <property type="entry name" value="Rhodanese-like_dom_sf"/>
</dbReference>
<evidence type="ECO:0008006" key="3">
    <source>
        <dbReference type="Google" id="ProtNLM"/>
    </source>
</evidence>
<gene>
    <name evidence="1" type="ORF">EDD69_10935</name>
</gene>
<comment type="caution">
    <text evidence="1">The sequence shown here is derived from an EMBL/GenBank/DDBJ whole genome shotgun (WGS) entry which is preliminary data.</text>
</comment>
<dbReference type="Proteomes" id="UP000295658">
    <property type="component" value="Unassembled WGS sequence"/>
</dbReference>
<dbReference type="OrthoDB" id="2967651at2"/>
<keyword evidence="2" id="KW-1185">Reference proteome</keyword>
<dbReference type="RefSeq" id="WP_132948732.1">
    <property type="nucleotide sequence ID" value="NZ_SLUL01000009.1"/>
</dbReference>
<dbReference type="SUPFAM" id="SSF52821">
    <property type="entry name" value="Rhodanese/Cell cycle control phosphatase"/>
    <property type="match status" value="1"/>
</dbReference>
<dbReference type="AlphaFoldDB" id="A0A4R1QF97"/>
<name>A0A4R1QF97_9BACL</name>
<accession>A0A4R1QF97</accession>
<reference evidence="1 2" key="1">
    <citation type="submission" date="2019-03" db="EMBL/GenBank/DDBJ databases">
        <title>Genomic Encyclopedia of Type Strains, Phase IV (KMG-IV): sequencing the most valuable type-strain genomes for metagenomic binning, comparative biology and taxonomic classification.</title>
        <authorList>
            <person name="Goeker M."/>
        </authorList>
    </citation>
    <scope>NUCLEOTIDE SEQUENCE [LARGE SCALE GENOMIC DNA]</scope>
    <source>
        <strain evidence="1 2">DSM 24979</strain>
    </source>
</reference>